<evidence type="ECO:0000313" key="1">
    <source>
        <dbReference type="EMBL" id="KAI0030407.1"/>
    </source>
</evidence>
<evidence type="ECO:0000313" key="2">
    <source>
        <dbReference type="Proteomes" id="UP000814128"/>
    </source>
</evidence>
<gene>
    <name evidence="1" type="ORF">K488DRAFT_87792</name>
</gene>
<accession>A0ACB8QFI1</accession>
<organism evidence="1 2">
    <name type="scientific">Vararia minispora EC-137</name>
    <dbReference type="NCBI Taxonomy" id="1314806"/>
    <lineage>
        <taxon>Eukaryota</taxon>
        <taxon>Fungi</taxon>
        <taxon>Dikarya</taxon>
        <taxon>Basidiomycota</taxon>
        <taxon>Agaricomycotina</taxon>
        <taxon>Agaricomycetes</taxon>
        <taxon>Russulales</taxon>
        <taxon>Lachnocladiaceae</taxon>
        <taxon>Vararia</taxon>
    </lineage>
</organism>
<comment type="caution">
    <text evidence="1">The sequence shown here is derived from an EMBL/GenBank/DDBJ whole genome shotgun (WGS) entry which is preliminary data.</text>
</comment>
<reference evidence="1" key="2">
    <citation type="journal article" date="2022" name="New Phytol.">
        <title>Evolutionary transition to the ectomycorrhizal habit in the genomes of a hyperdiverse lineage of mushroom-forming fungi.</title>
        <authorList>
            <person name="Looney B."/>
            <person name="Miyauchi S."/>
            <person name="Morin E."/>
            <person name="Drula E."/>
            <person name="Courty P.E."/>
            <person name="Kohler A."/>
            <person name="Kuo A."/>
            <person name="LaButti K."/>
            <person name="Pangilinan J."/>
            <person name="Lipzen A."/>
            <person name="Riley R."/>
            <person name="Andreopoulos W."/>
            <person name="He G."/>
            <person name="Johnson J."/>
            <person name="Nolan M."/>
            <person name="Tritt A."/>
            <person name="Barry K.W."/>
            <person name="Grigoriev I.V."/>
            <person name="Nagy L.G."/>
            <person name="Hibbett D."/>
            <person name="Henrissat B."/>
            <person name="Matheny P.B."/>
            <person name="Labbe J."/>
            <person name="Martin F.M."/>
        </authorList>
    </citation>
    <scope>NUCLEOTIDE SEQUENCE</scope>
    <source>
        <strain evidence="1">EC-137</strain>
    </source>
</reference>
<proteinExistence type="predicted"/>
<protein>
    <submittedName>
        <fullName evidence="1">Uncharacterized protein</fullName>
    </submittedName>
</protein>
<name>A0ACB8QFI1_9AGAM</name>
<reference evidence="1" key="1">
    <citation type="submission" date="2021-02" db="EMBL/GenBank/DDBJ databases">
        <authorList>
            <consortium name="DOE Joint Genome Institute"/>
            <person name="Ahrendt S."/>
            <person name="Looney B.P."/>
            <person name="Miyauchi S."/>
            <person name="Morin E."/>
            <person name="Drula E."/>
            <person name="Courty P.E."/>
            <person name="Chicoki N."/>
            <person name="Fauchery L."/>
            <person name="Kohler A."/>
            <person name="Kuo A."/>
            <person name="Labutti K."/>
            <person name="Pangilinan J."/>
            <person name="Lipzen A."/>
            <person name="Riley R."/>
            <person name="Andreopoulos W."/>
            <person name="He G."/>
            <person name="Johnson J."/>
            <person name="Barry K.W."/>
            <person name="Grigoriev I.V."/>
            <person name="Nagy L."/>
            <person name="Hibbett D."/>
            <person name="Henrissat B."/>
            <person name="Matheny P.B."/>
            <person name="Labbe J."/>
            <person name="Martin F."/>
        </authorList>
    </citation>
    <scope>NUCLEOTIDE SEQUENCE</scope>
    <source>
        <strain evidence="1">EC-137</strain>
    </source>
</reference>
<dbReference type="Proteomes" id="UP000814128">
    <property type="component" value="Unassembled WGS sequence"/>
</dbReference>
<dbReference type="EMBL" id="MU273623">
    <property type="protein sequence ID" value="KAI0030407.1"/>
    <property type="molecule type" value="Genomic_DNA"/>
</dbReference>
<sequence>MFVDAFVNMFVGCPGRATSPLSRRARRHVSSSAVQRLPPPAAAAALVLARTCGWCARAPLHPAATFNTHLPISRPPALPASRSPSQRRRRPQIGQAQRLNSVRRPPPRDAACGRVWQRTPSTLTHSWPPRARPAPRTPSPPARSRPTRSPARPDLRIGRTSGQGFCPGLKARADGVAPHARSREAAFTYHPSQERGRRAAGRASLRTGVPPIAPASPTAGREPLRSAPAPAPAPLRTRSSSNAPLGRGAACLLTDSPPTRHSLSPTPDVIGFWNASAPSVAPAARSIRQRRRRPEYKHVHEHPPHVAPDDPLTLVPHAVRFFRALARVPSSPSRIPAANENSKSNSAALRPVSPPIRRHHPREACGAEPTNLGRARRTPA</sequence>
<keyword evidence="2" id="KW-1185">Reference proteome</keyword>